<feature type="compositionally biased region" description="Low complexity" evidence="1">
    <location>
        <begin position="325"/>
        <end position="334"/>
    </location>
</feature>
<keyword evidence="2" id="KW-0472">Membrane</keyword>
<protein>
    <recommendedName>
        <fullName evidence="3">LppM domain-containing protein</fullName>
    </recommendedName>
</protein>
<dbReference type="STRING" id="633697.EubceDRAFT1_2358"/>
<reference evidence="4 5" key="2">
    <citation type="submission" date="2012-02" db="EMBL/GenBank/DDBJ databases">
        <title>Improved High-Quality Draft sequence of Eubacterium cellulosolvens 6.</title>
        <authorList>
            <consortium name="US DOE Joint Genome Institute"/>
            <person name="Lucas S."/>
            <person name="Han J."/>
            <person name="Lapidus A."/>
            <person name="Cheng J.-F."/>
            <person name="Goodwin L."/>
            <person name="Pitluck S."/>
            <person name="Peters L."/>
            <person name="Mikhailova N."/>
            <person name="Gu W."/>
            <person name="Detter J.C."/>
            <person name="Han C."/>
            <person name="Tapia R."/>
            <person name="Land M."/>
            <person name="Hauser L."/>
            <person name="Kyrpides N."/>
            <person name="Ivanova N."/>
            <person name="Pagani I."/>
            <person name="Johnson E."/>
            <person name="Mukhopadhyay B."/>
            <person name="Anderson I."/>
            <person name="Woyke T."/>
        </authorList>
    </citation>
    <scope>NUCLEOTIDE SEQUENCE [LARGE SCALE GENOMIC DNA]</scope>
    <source>
        <strain evidence="4 5">6</strain>
    </source>
</reference>
<dbReference type="eggNOG" id="ENOG5033CM5">
    <property type="taxonomic scope" value="Bacteria"/>
</dbReference>
<evidence type="ECO:0000313" key="5">
    <source>
        <dbReference type="Proteomes" id="UP000005753"/>
    </source>
</evidence>
<organism evidence="4 5">
    <name type="scientific">Eubacterium cellulosolvens (strain ATCC 43171 / JCM 9499 / 6)</name>
    <name type="common">Cillobacterium cellulosolvens</name>
    <dbReference type="NCBI Taxonomy" id="633697"/>
    <lineage>
        <taxon>Bacteria</taxon>
        <taxon>Bacillati</taxon>
        <taxon>Bacillota</taxon>
        <taxon>Clostridia</taxon>
        <taxon>Eubacteriales</taxon>
        <taxon>Eubacteriaceae</taxon>
        <taxon>Eubacterium</taxon>
    </lineage>
</organism>
<feature type="compositionally biased region" description="Low complexity" evidence="1">
    <location>
        <begin position="242"/>
        <end position="251"/>
    </location>
</feature>
<keyword evidence="2" id="KW-1133">Transmembrane helix</keyword>
<gene>
    <name evidence="4" type="ORF">EubceDRAFT1_2358</name>
</gene>
<evidence type="ECO:0000313" key="4">
    <source>
        <dbReference type="EMBL" id="EIM58092.1"/>
    </source>
</evidence>
<evidence type="ECO:0000256" key="1">
    <source>
        <dbReference type="SAM" id="MobiDB-lite"/>
    </source>
</evidence>
<dbReference type="PROSITE" id="PS51257">
    <property type="entry name" value="PROKAR_LIPOPROTEIN"/>
    <property type="match status" value="1"/>
</dbReference>
<feature type="transmembrane region" description="Helical" evidence="2">
    <location>
        <begin position="202"/>
        <end position="226"/>
    </location>
</feature>
<feature type="domain" description="LppM" evidence="3">
    <location>
        <begin position="26"/>
        <end position="182"/>
    </location>
</feature>
<feature type="compositionally biased region" description="Polar residues" evidence="1">
    <location>
        <begin position="278"/>
        <end position="318"/>
    </location>
</feature>
<name>I5AWB9_EUBC6</name>
<dbReference type="Proteomes" id="UP000005753">
    <property type="component" value="Chromosome"/>
</dbReference>
<dbReference type="Pfam" id="PF21946">
    <property type="entry name" value="LppM"/>
    <property type="match status" value="1"/>
</dbReference>
<evidence type="ECO:0000259" key="3">
    <source>
        <dbReference type="Pfam" id="PF21946"/>
    </source>
</evidence>
<keyword evidence="5" id="KW-1185">Reference proteome</keyword>
<proteinExistence type="predicted"/>
<accession>I5AWB9</accession>
<reference evidence="4 5" key="1">
    <citation type="submission" date="2010-08" db="EMBL/GenBank/DDBJ databases">
        <authorList>
            <consortium name="US DOE Joint Genome Institute (JGI-PGF)"/>
            <person name="Lucas S."/>
            <person name="Copeland A."/>
            <person name="Lapidus A."/>
            <person name="Cheng J.-F."/>
            <person name="Bruce D."/>
            <person name="Goodwin L."/>
            <person name="Pitluck S."/>
            <person name="Land M.L."/>
            <person name="Hauser L."/>
            <person name="Chang Y.-J."/>
            <person name="Anderson I.J."/>
            <person name="Johnson E."/>
            <person name="Mulhopadhyay B."/>
            <person name="Kyrpides N."/>
            <person name="Woyke T.J."/>
        </authorList>
    </citation>
    <scope>NUCLEOTIDE SEQUENCE [LARGE SCALE GENOMIC DNA]</scope>
    <source>
        <strain evidence="4 5">6</strain>
    </source>
</reference>
<dbReference type="InterPro" id="IPR053807">
    <property type="entry name" value="LppM"/>
</dbReference>
<sequence>MKRLLKIFSVTLIFLMCSLGLSGCVRFHTTFNVKSNGKIDATMLFAAMDMSEYGYDGDSISRNATEELRDDGWDVEKYSEDGFDGYILTKKDITPEELQENMETTRSELDDSGQITLTKKGRNYVLDWQVFDAEEGDEMASYKSYFKMTGGYMKLTVTLPNKPVESNATSVSNDGKTLEWDLLDLGPDQSVHVEFSLSSMGWLLPVCIVGGLLLAAVLVVVLILVLRDRKARQAQNMAAGYPQNGGNPNQNIPGSYPQGGGFPNQNIPGSYPQGGGFPNQNMPGSYPQNGGYQNQNAPGSYPQNGGYQASNPTGNNLQPGGFTPQNYAQQPQQMQEDHQRFQPKPKDDLDENSNL</sequence>
<dbReference type="HOGENOM" id="CLU_808322_0_0_9"/>
<feature type="compositionally biased region" description="Basic and acidic residues" evidence="1">
    <location>
        <begin position="335"/>
        <end position="347"/>
    </location>
</feature>
<dbReference type="EMBL" id="CM001487">
    <property type="protein sequence ID" value="EIM58092.1"/>
    <property type="molecule type" value="Genomic_DNA"/>
</dbReference>
<keyword evidence="2" id="KW-0812">Transmembrane</keyword>
<evidence type="ECO:0000256" key="2">
    <source>
        <dbReference type="SAM" id="Phobius"/>
    </source>
</evidence>
<dbReference type="OrthoDB" id="2004481at2"/>
<dbReference type="AlphaFoldDB" id="I5AWB9"/>
<feature type="region of interest" description="Disordered" evidence="1">
    <location>
        <begin position="238"/>
        <end position="355"/>
    </location>
</feature>